<dbReference type="Pfam" id="PF05866">
    <property type="entry name" value="RusA"/>
    <property type="match status" value="1"/>
</dbReference>
<dbReference type="OrthoDB" id="5114842at2"/>
<dbReference type="GO" id="GO:0000287">
    <property type="term" value="F:magnesium ion binding"/>
    <property type="evidence" value="ECO:0007669"/>
    <property type="project" value="InterPro"/>
</dbReference>
<accession>A0A024QG84</accession>
<keyword evidence="2" id="KW-1185">Reference proteome</keyword>
<evidence type="ECO:0000313" key="2">
    <source>
        <dbReference type="Proteomes" id="UP000028875"/>
    </source>
</evidence>
<dbReference type="InterPro" id="IPR036614">
    <property type="entry name" value="RusA-like_sf"/>
</dbReference>
<dbReference type="EMBL" id="CCDP010000003">
    <property type="protein sequence ID" value="CDQ41489.1"/>
    <property type="molecule type" value="Genomic_DNA"/>
</dbReference>
<name>A0A024QG84_9BACI</name>
<dbReference type="AlphaFoldDB" id="A0A024QG84"/>
<organism evidence="1 2">
    <name type="scientific">Virgibacillus massiliensis</name>
    <dbReference type="NCBI Taxonomy" id="1462526"/>
    <lineage>
        <taxon>Bacteria</taxon>
        <taxon>Bacillati</taxon>
        <taxon>Bacillota</taxon>
        <taxon>Bacilli</taxon>
        <taxon>Bacillales</taxon>
        <taxon>Bacillaceae</taxon>
        <taxon>Virgibacillus</taxon>
    </lineage>
</organism>
<reference evidence="1 2" key="1">
    <citation type="submission" date="2014-03" db="EMBL/GenBank/DDBJ databases">
        <authorList>
            <person name="Urmite Genomes U."/>
        </authorList>
    </citation>
    <scope>NUCLEOTIDE SEQUENCE [LARGE SCALE GENOMIC DNA]</scope>
    <source>
        <strain evidence="1 2">Vm-5</strain>
    </source>
</reference>
<dbReference type="Proteomes" id="UP000028875">
    <property type="component" value="Unassembled WGS sequence"/>
</dbReference>
<dbReference type="RefSeq" id="WP_051739289.1">
    <property type="nucleotide sequence ID" value="NZ_BNER01000005.1"/>
</dbReference>
<sequence>MIQLTIPGKPVPAVRMTQKSMYKNKYAQRYLLYKRKVGWIAKQHMKGKPIEGHVGVKLTHYIHGNRADIDNLFKGVTDALNKIVYKDDRQVKHMESRITPCKKEEQRTEIEIYELDSYGNIAN</sequence>
<protein>
    <submittedName>
        <fullName evidence="1">Holliday junction resolvase</fullName>
    </submittedName>
</protein>
<proteinExistence type="predicted"/>
<dbReference type="InterPro" id="IPR008822">
    <property type="entry name" value="Endonuclease_RusA-like"/>
</dbReference>
<dbReference type="SUPFAM" id="SSF103084">
    <property type="entry name" value="Holliday junction resolvase RusA"/>
    <property type="match status" value="1"/>
</dbReference>
<dbReference type="eggNOG" id="COG4570">
    <property type="taxonomic scope" value="Bacteria"/>
</dbReference>
<dbReference type="GO" id="GO:0006281">
    <property type="term" value="P:DNA repair"/>
    <property type="evidence" value="ECO:0007669"/>
    <property type="project" value="InterPro"/>
</dbReference>
<reference evidence="2" key="2">
    <citation type="submission" date="2014-05" db="EMBL/GenBank/DDBJ databases">
        <title>Draft genome sequence of Virgibacillus massiliensis Vm-5.</title>
        <authorList>
            <person name="Khelaifia S."/>
            <person name="Croce O."/>
            <person name="Lagier J.C."/>
            <person name="Raoult D."/>
        </authorList>
    </citation>
    <scope>NUCLEOTIDE SEQUENCE [LARGE SCALE GENOMIC DNA]</scope>
    <source>
        <strain evidence="2">Vm-5</strain>
    </source>
</reference>
<evidence type="ECO:0000313" key="1">
    <source>
        <dbReference type="EMBL" id="CDQ41489.1"/>
    </source>
</evidence>
<gene>
    <name evidence="1" type="ORF">BN990_03862</name>
</gene>
<dbReference type="GO" id="GO:0006310">
    <property type="term" value="P:DNA recombination"/>
    <property type="evidence" value="ECO:0007669"/>
    <property type="project" value="InterPro"/>
</dbReference>
<comment type="caution">
    <text evidence="1">The sequence shown here is derived from an EMBL/GenBank/DDBJ whole genome shotgun (WGS) entry which is preliminary data.</text>
</comment>
<dbReference type="Gene3D" id="3.30.1330.70">
    <property type="entry name" value="Holliday junction resolvase RusA"/>
    <property type="match status" value="1"/>
</dbReference>
<dbReference type="STRING" id="1462526.BN990_03862"/>